<dbReference type="PANTHER" id="PTHR34215:SF1">
    <property type="entry name" value="YLXR DOMAIN-CONTAINING PROTEIN"/>
    <property type="match status" value="1"/>
</dbReference>
<dbReference type="InterPro" id="IPR035931">
    <property type="entry name" value="YlxR-like_sf"/>
</dbReference>
<evidence type="ECO:0000313" key="2">
    <source>
        <dbReference type="EMBL" id="HIV10670.1"/>
    </source>
</evidence>
<accession>A0A9D1NRB2</accession>
<dbReference type="AlphaFoldDB" id="A0A9D1NRB2"/>
<feature type="domain" description="YlxR" evidence="1">
    <location>
        <begin position="10"/>
        <end position="82"/>
    </location>
</feature>
<dbReference type="EMBL" id="DVOL01000042">
    <property type="protein sequence ID" value="HIV10670.1"/>
    <property type="molecule type" value="Genomic_DNA"/>
</dbReference>
<sequence>MAIRKKLPVRTCLGCQQPKEKRSLIRIVRTPEGEILIDPTGKKSGRGAYICPDSDCLKRAKKAGRLERAFGAPVPDEIYESLSMSLREESDAKSLD</sequence>
<evidence type="ECO:0000313" key="3">
    <source>
        <dbReference type="Proteomes" id="UP000823960"/>
    </source>
</evidence>
<dbReference type="InterPro" id="IPR007393">
    <property type="entry name" value="YlxR_dom"/>
</dbReference>
<dbReference type="PANTHER" id="PTHR34215">
    <property type="entry name" value="BLL0784 PROTEIN"/>
    <property type="match status" value="1"/>
</dbReference>
<comment type="caution">
    <text evidence="2">The sequence shown here is derived from an EMBL/GenBank/DDBJ whole genome shotgun (WGS) entry which is preliminary data.</text>
</comment>
<dbReference type="Gene3D" id="3.30.1230.10">
    <property type="entry name" value="YlxR-like"/>
    <property type="match status" value="1"/>
</dbReference>
<dbReference type="InterPro" id="IPR037465">
    <property type="entry name" value="YlxR"/>
</dbReference>
<proteinExistence type="predicted"/>
<dbReference type="NCBIfam" id="NF047356">
    <property type="entry name" value="RNA_bind_RnpM"/>
    <property type="match status" value="1"/>
</dbReference>
<dbReference type="Proteomes" id="UP000823960">
    <property type="component" value="Unassembled WGS sequence"/>
</dbReference>
<organism evidence="2 3">
    <name type="scientific">Candidatus Faeciplasma avium</name>
    <dbReference type="NCBI Taxonomy" id="2840798"/>
    <lineage>
        <taxon>Bacteria</taxon>
        <taxon>Bacillati</taxon>
        <taxon>Bacillota</taxon>
        <taxon>Clostridia</taxon>
        <taxon>Eubacteriales</taxon>
        <taxon>Oscillospiraceae</taxon>
        <taxon>Oscillospiraceae incertae sedis</taxon>
        <taxon>Candidatus Faeciplasma</taxon>
    </lineage>
</organism>
<reference evidence="2" key="1">
    <citation type="submission" date="2020-10" db="EMBL/GenBank/DDBJ databases">
        <authorList>
            <person name="Gilroy R."/>
        </authorList>
    </citation>
    <scope>NUCLEOTIDE SEQUENCE</scope>
    <source>
        <strain evidence="2">1370</strain>
    </source>
</reference>
<reference evidence="2" key="2">
    <citation type="journal article" date="2021" name="PeerJ">
        <title>Extensive microbial diversity within the chicken gut microbiome revealed by metagenomics and culture.</title>
        <authorList>
            <person name="Gilroy R."/>
            <person name="Ravi A."/>
            <person name="Getino M."/>
            <person name="Pursley I."/>
            <person name="Horton D.L."/>
            <person name="Alikhan N.F."/>
            <person name="Baker D."/>
            <person name="Gharbi K."/>
            <person name="Hall N."/>
            <person name="Watson M."/>
            <person name="Adriaenssens E.M."/>
            <person name="Foster-Nyarko E."/>
            <person name="Jarju S."/>
            <person name="Secka A."/>
            <person name="Antonio M."/>
            <person name="Oren A."/>
            <person name="Chaudhuri R.R."/>
            <person name="La Ragione R."/>
            <person name="Hildebrand F."/>
            <person name="Pallen M.J."/>
        </authorList>
    </citation>
    <scope>NUCLEOTIDE SEQUENCE</scope>
    <source>
        <strain evidence="2">1370</strain>
    </source>
</reference>
<dbReference type="CDD" id="cd00279">
    <property type="entry name" value="YlxR"/>
    <property type="match status" value="1"/>
</dbReference>
<dbReference type="SUPFAM" id="SSF64376">
    <property type="entry name" value="YlxR-like"/>
    <property type="match status" value="1"/>
</dbReference>
<gene>
    <name evidence="2" type="ORF">IAD28_03110</name>
</gene>
<protein>
    <submittedName>
        <fullName evidence="2">YlxR family protein</fullName>
    </submittedName>
</protein>
<dbReference type="Pfam" id="PF04296">
    <property type="entry name" value="YlxR"/>
    <property type="match status" value="1"/>
</dbReference>
<evidence type="ECO:0000259" key="1">
    <source>
        <dbReference type="Pfam" id="PF04296"/>
    </source>
</evidence>
<name>A0A9D1NRB2_9FIRM</name>